<evidence type="ECO:0000313" key="4">
    <source>
        <dbReference type="Proteomes" id="UP000693946"/>
    </source>
</evidence>
<dbReference type="InterPro" id="IPR051055">
    <property type="entry name" value="PIF1_helicase"/>
</dbReference>
<dbReference type="Pfam" id="PF03372">
    <property type="entry name" value="Exo_endo_phos"/>
    <property type="match status" value="1"/>
</dbReference>
<reference evidence="3 4" key="1">
    <citation type="journal article" date="2021" name="Sci. Rep.">
        <title>Chromosome anchoring in Senegalese sole (Solea senegalensis) reveals sex-associated markers and genome rearrangements in flatfish.</title>
        <authorList>
            <person name="Guerrero-Cozar I."/>
            <person name="Gomez-Garrido J."/>
            <person name="Berbel C."/>
            <person name="Martinez-Blanch J.F."/>
            <person name="Alioto T."/>
            <person name="Claros M.G."/>
            <person name="Gagnaire P.A."/>
            <person name="Manchado M."/>
        </authorList>
    </citation>
    <scope>NUCLEOTIDE SEQUENCE [LARGE SCALE GENOMIC DNA]</scope>
    <source>
        <strain evidence="3">Sse05_10M</strain>
    </source>
</reference>
<dbReference type="EMBL" id="JAGKHQ010000167">
    <property type="protein sequence ID" value="KAG7471686.1"/>
    <property type="molecule type" value="Genomic_DNA"/>
</dbReference>
<keyword evidence="4" id="KW-1185">Reference proteome</keyword>
<comment type="caution">
    <text evidence="3">The sequence shown here is derived from an EMBL/GenBank/DDBJ whole genome shotgun (WGS) entry which is preliminary data.</text>
</comment>
<dbReference type="PANTHER" id="PTHR47642">
    <property type="entry name" value="ATP-DEPENDENT DNA HELICASE"/>
    <property type="match status" value="1"/>
</dbReference>
<evidence type="ECO:0000313" key="3">
    <source>
        <dbReference type="EMBL" id="KAG7471686.1"/>
    </source>
</evidence>
<evidence type="ECO:0000259" key="2">
    <source>
        <dbReference type="Pfam" id="PF03372"/>
    </source>
</evidence>
<feature type="compositionally biased region" description="Acidic residues" evidence="1">
    <location>
        <begin position="13"/>
        <end position="22"/>
    </location>
</feature>
<protein>
    <recommendedName>
        <fullName evidence="2">Endonuclease/exonuclease/phosphatase domain-containing protein</fullName>
    </recommendedName>
</protein>
<feature type="compositionally biased region" description="Basic and acidic residues" evidence="1">
    <location>
        <begin position="1"/>
        <end position="12"/>
    </location>
</feature>
<dbReference type="PANTHER" id="PTHR47642:SF5">
    <property type="entry name" value="ATP-DEPENDENT DNA HELICASE"/>
    <property type="match status" value="1"/>
</dbReference>
<dbReference type="Proteomes" id="UP000693946">
    <property type="component" value="Unassembled WGS sequence"/>
</dbReference>
<accession>A0AAV6PPZ4</accession>
<sequence>MECIEQRQRTDPSDDEDEEDGMPDYHVDPKSSAGIQGIVAPKLSPDFVRKMYQSLNETQASIFYTVREWCLQRVWGHDPQQFFYLVSGGAGCAKSHVIKSIYQEATKILRQLPKIRDLADMSQPTCHSIYWNCSFQHLAENVTLHFETAKGSETAISGPWKCTGRTLHIFATNKEVDAHNAATVAGFHKDIVDIPADDYKKDPRTGCMLAYAQPILGGKRDLPDILQAAGGVRVMITRNLDVEDGLISTWKDDRDAAWTPTGQSFSGRTTSLQGLNVTDFEESKIYGDPHITSALESMTRASFHGVMPLLHRVPAAEQTSPMLTVIHHNTEGLACHMDDIRAHHELKLADVFCVTETHLSGSFVPQTLHLDGYDVFTHNRHTSYTNYADMATKDGGRVAVYCRNDLRAEARRYLQNVTDLEFVVFKIEGPVKVLITTVYKRPNYSLGKFLPNLQSLLDSLDMMNHRPVIVCGDFNEDLLSGGKKAINEQRLATPQHYR</sequence>
<dbReference type="InterPro" id="IPR005135">
    <property type="entry name" value="Endo/exonuclease/phosphatase"/>
</dbReference>
<dbReference type="GO" id="GO:0003824">
    <property type="term" value="F:catalytic activity"/>
    <property type="evidence" value="ECO:0007669"/>
    <property type="project" value="InterPro"/>
</dbReference>
<gene>
    <name evidence="3" type="ORF">JOB18_036427</name>
</gene>
<dbReference type="AlphaFoldDB" id="A0AAV6PPZ4"/>
<organism evidence="3 4">
    <name type="scientific">Solea senegalensis</name>
    <name type="common">Senegalese sole</name>
    <dbReference type="NCBI Taxonomy" id="28829"/>
    <lineage>
        <taxon>Eukaryota</taxon>
        <taxon>Metazoa</taxon>
        <taxon>Chordata</taxon>
        <taxon>Craniata</taxon>
        <taxon>Vertebrata</taxon>
        <taxon>Euteleostomi</taxon>
        <taxon>Actinopterygii</taxon>
        <taxon>Neopterygii</taxon>
        <taxon>Teleostei</taxon>
        <taxon>Neoteleostei</taxon>
        <taxon>Acanthomorphata</taxon>
        <taxon>Carangaria</taxon>
        <taxon>Pleuronectiformes</taxon>
        <taxon>Pleuronectoidei</taxon>
        <taxon>Soleidae</taxon>
        <taxon>Solea</taxon>
    </lineage>
</organism>
<evidence type="ECO:0000256" key="1">
    <source>
        <dbReference type="SAM" id="MobiDB-lite"/>
    </source>
</evidence>
<feature type="region of interest" description="Disordered" evidence="1">
    <location>
        <begin position="1"/>
        <end position="32"/>
    </location>
</feature>
<proteinExistence type="predicted"/>
<name>A0AAV6PPZ4_SOLSE</name>
<feature type="domain" description="Endonuclease/exonuclease/phosphatase" evidence="2">
    <location>
        <begin position="329"/>
        <end position="492"/>
    </location>
</feature>